<proteinExistence type="predicted"/>
<reference evidence="1" key="1">
    <citation type="submission" date="2006-09" db="EMBL/GenBank/DDBJ databases">
        <title>Complete sequence of Rhodopseudomonas palustris BisA53.</title>
        <authorList>
            <consortium name="US DOE Joint Genome Institute"/>
            <person name="Copeland A."/>
            <person name="Lucas S."/>
            <person name="Lapidus A."/>
            <person name="Barry K."/>
            <person name="Detter J.C."/>
            <person name="Glavina del Rio T."/>
            <person name="Hammon N."/>
            <person name="Israni S."/>
            <person name="Dalin E."/>
            <person name="Tice H."/>
            <person name="Pitluck S."/>
            <person name="Chain P."/>
            <person name="Malfatti S."/>
            <person name="Shin M."/>
            <person name="Vergez L."/>
            <person name="Schmutz J."/>
            <person name="Larimer F."/>
            <person name="Land M."/>
            <person name="Hauser L."/>
            <person name="Pelletier D.A."/>
            <person name="Kyrpides N."/>
            <person name="Kim E."/>
            <person name="Harwood C.S."/>
            <person name="Oda Y."/>
            <person name="Richardson P."/>
        </authorList>
    </citation>
    <scope>NUCLEOTIDE SEQUENCE [LARGE SCALE GENOMIC DNA]</scope>
    <source>
        <strain evidence="1">BisA53</strain>
    </source>
</reference>
<organism evidence="1">
    <name type="scientific">Rhodopseudomonas palustris (strain BisA53)</name>
    <dbReference type="NCBI Taxonomy" id="316055"/>
    <lineage>
        <taxon>Bacteria</taxon>
        <taxon>Pseudomonadati</taxon>
        <taxon>Pseudomonadota</taxon>
        <taxon>Alphaproteobacteria</taxon>
        <taxon>Hyphomicrobiales</taxon>
        <taxon>Nitrobacteraceae</taxon>
        <taxon>Rhodopseudomonas</taxon>
    </lineage>
</organism>
<evidence type="ECO:0000313" key="1">
    <source>
        <dbReference type="EMBL" id="ABJ06418.1"/>
    </source>
</evidence>
<dbReference type="eggNOG" id="COG2919">
    <property type="taxonomic scope" value="Bacteria"/>
</dbReference>
<dbReference type="HOGENOM" id="CLU_434673_0_0_5"/>
<dbReference type="AlphaFoldDB" id="Q07NR6"/>
<dbReference type="KEGG" id="rpe:RPE_2479"/>
<name>Q07NR6_RHOP5</name>
<dbReference type="STRING" id="316055.RPE_2479"/>
<dbReference type="EMBL" id="CP000463">
    <property type="protein sequence ID" value="ABJ06418.1"/>
    <property type="molecule type" value="Genomic_DNA"/>
</dbReference>
<gene>
    <name evidence="1" type="ordered locus">RPE_2479</name>
</gene>
<sequence length="629" mass="71094">MDLTEFANGGRIDQVPAKARSSWTGDFEGRPHLAHEFAGMIQGNQVPETTSRQLRWGLRQIFRFLDTDAANGGPVVAQLADITDAHGPAFLDWLGPKQISGYRRAKAAVDAMCSWHGRPKPFWPARERNPLSQEEPLSRKAARALYNALKNEARNLKRMFREGTNLAEAGGPLRAGMDPANHWAQPKNRAWLVRDVTADGLCSKDDLKGLDVYLTLIKIPGPGPSYLSPLMGERGEKGWAAAMRWLYPGYQDMAVFLWLFLLTTGWNLSTALSIDVSSTESWCEPHPQNTAFTVIHAWKTRSGRHQFALSLTRPEWHPYQILLYVIDRTKVLRATLQRRLNEMRIEHKKNPSDEGAAKIAELQAKVRCPWLYQLSNKLGEISMFNDSDSNHFGPIAREVANLNGLLDEFPELETVTTTDARDAWIGYAYIQSGFHLLLTQLAAQHKDLATLRHYLKPVLYRMHSETQVRKLQTALFGELAEGRIIDPTRLRILVANGIITPEQENRLKDLRQRTRLGMGCLNPTAPPREIAPDHKPGSVCRIQRCTGCQHGLVFAESLDPLARFYAELLQIERTIPFVAWAGSSFEDEFSSLEQTLKYFDPADVRDCVDAWTNKFEVGEAKVHDTYPSY</sequence>
<accession>Q07NR6</accession>
<protein>
    <submittedName>
        <fullName evidence="1">Uncharacterized protein</fullName>
    </submittedName>
</protein>